<gene>
    <name evidence="6" type="ORF">ACG00X_17580</name>
</gene>
<dbReference type="Gene3D" id="1.10.10.60">
    <property type="entry name" value="Homeodomain-like"/>
    <property type="match status" value="1"/>
</dbReference>
<dbReference type="PANTHER" id="PTHR30055">
    <property type="entry name" value="HTH-TYPE TRANSCRIPTIONAL REGULATOR RUTR"/>
    <property type="match status" value="1"/>
</dbReference>
<dbReference type="InterPro" id="IPR036271">
    <property type="entry name" value="Tet_transcr_reg_TetR-rel_C_sf"/>
</dbReference>
<keyword evidence="7" id="KW-1185">Reference proteome</keyword>
<feature type="DNA-binding region" description="H-T-H motif" evidence="4">
    <location>
        <begin position="35"/>
        <end position="54"/>
    </location>
</feature>
<dbReference type="Proteomes" id="UP001606305">
    <property type="component" value="Unassembled WGS sequence"/>
</dbReference>
<dbReference type="SUPFAM" id="SSF46689">
    <property type="entry name" value="Homeodomain-like"/>
    <property type="match status" value="1"/>
</dbReference>
<dbReference type="Gene3D" id="1.10.357.10">
    <property type="entry name" value="Tetracycline Repressor, domain 2"/>
    <property type="match status" value="1"/>
</dbReference>
<accession>A0ABW7G9V0</accession>
<comment type="caution">
    <text evidence="6">The sequence shown here is derived from an EMBL/GenBank/DDBJ whole genome shotgun (WGS) entry which is preliminary data.</text>
</comment>
<dbReference type="RefSeq" id="WP_394489845.1">
    <property type="nucleotide sequence ID" value="NZ_JBIGIA010000014.1"/>
</dbReference>
<evidence type="ECO:0000313" key="6">
    <source>
        <dbReference type="EMBL" id="MFG6458655.1"/>
    </source>
</evidence>
<dbReference type="EMBL" id="JBIGIA010000014">
    <property type="protein sequence ID" value="MFG6458655.1"/>
    <property type="molecule type" value="Genomic_DNA"/>
</dbReference>
<dbReference type="InterPro" id="IPR011075">
    <property type="entry name" value="TetR_C"/>
</dbReference>
<dbReference type="PRINTS" id="PR00455">
    <property type="entry name" value="HTHTETR"/>
</dbReference>
<keyword evidence="3" id="KW-0804">Transcription</keyword>
<reference evidence="6 7" key="1">
    <citation type="submission" date="2024-09" db="EMBL/GenBank/DDBJ databases">
        <title>Novel species of the genus Pelomonas and Roseateles isolated from streams.</title>
        <authorList>
            <person name="Lu H."/>
        </authorList>
    </citation>
    <scope>NUCLEOTIDE SEQUENCE [LARGE SCALE GENOMIC DNA]</scope>
    <source>
        <strain evidence="6 7">BYS96W</strain>
    </source>
</reference>
<dbReference type="InterPro" id="IPR050109">
    <property type="entry name" value="HTH-type_TetR-like_transc_reg"/>
</dbReference>
<organism evidence="6 7">
    <name type="scientific">Pelomonas nitida</name>
    <dbReference type="NCBI Taxonomy" id="3299027"/>
    <lineage>
        <taxon>Bacteria</taxon>
        <taxon>Pseudomonadati</taxon>
        <taxon>Pseudomonadota</taxon>
        <taxon>Betaproteobacteria</taxon>
        <taxon>Burkholderiales</taxon>
        <taxon>Sphaerotilaceae</taxon>
        <taxon>Roseateles</taxon>
    </lineage>
</organism>
<name>A0ABW7G9V0_9BURK</name>
<evidence type="ECO:0000256" key="2">
    <source>
        <dbReference type="ARBA" id="ARBA00023125"/>
    </source>
</evidence>
<keyword evidence="2 4" id="KW-0238">DNA-binding</keyword>
<protein>
    <submittedName>
        <fullName evidence="6">TetR/AcrR family transcriptional regulator</fullName>
    </submittedName>
</protein>
<dbReference type="Pfam" id="PF00440">
    <property type="entry name" value="TetR_N"/>
    <property type="match status" value="1"/>
</dbReference>
<sequence length="213" mass="23437">MTTTVPRQRRKDARPQELLDAALALFVEKGFAATRSEEIATRAGVAKGTLYRYYPSKDELFKAMVRENLSIHIAESAAQAAQYAGPIAGLLNEMMRAWWAKVGDGNAGVVCKIMMIEARHFPELARFYVDEVIQPSKALIGGLIERGIRSGEFRAVPVEATVHLLIAPMLHLLLHEHSFGEHDVCHQTMGAAELLDAQLSLLLHGLLAEPQGT</sequence>
<dbReference type="PROSITE" id="PS50977">
    <property type="entry name" value="HTH_TETR_2"/>
    <property type="match status" value="1"/>
</dbReference>
<evidence type="ECO:0000256" key="1">
    <source>
        <dbReference type="ARBA" id="ARBA00023015"/>
    </source>
</evidence>
<evidence type="ECO:0000259" key="5">
    <source>
        <dbReference type="PROSITE" id="PS50977"/>
    </source>
</evidence>
<dbReference type="Pfam" id="PF16859">
    <property type="entry name" value="TetR_C_11"/>
    <property type="match status" value="1"/>
</dbReference>
<dbReference type="InterPro" id="IPR001647">
    <property type="entry name" value="HTH_TetR"/>
</dbReference>
<dbReference type="PANTHER" id="PTHR30055:SF234">
    <property type="entry name" value="HTH-TYPE TRANSCRIPTIONAL REGULATOR BETI"/>
    <property type="match status" value="1"/>
</dbReference>
<feature type="domain" description="HTH tetR-type" evidence="5">
    <location>
        <begin position="12"/>
        <end position="72"/>
    </location>
</feature>
<evidence type="ECO:0000256" key="4">
    <source>
        <dbReference type="PROSITE-ProRule" id="PRU00335"/>
    </source>
</evidence>
<dbReference type="InterPro" id="IPR009057">
    <property type="entry name" value="Homeodomain-like_sf"/>
</dbReference>
<keyword evidence="1" id="KW-0805">Transcription regulation</keyword>
<evidence type="ECO:0000256" key="3">
    <source>
        <dbReference type="ARBA" id="ARBA00023163"/>
    </source>
</evidence>
<proteinExistence type="predicted"/>
<evidence type="ECO:0000313" key="7">
    <source>
        <dbReference type="Proteomes" id="UP001606305"/>
    </source>
</evidence>
<dbReference type="SUPFAM" id="SSF48498">
    <property type="entry name" value="Tetracyclin repressor-like, C-terminal domain"/>
    <property type="match status" value="1"/>
</dbReference>